<dbReference type="EMBL" id="JAQJZL010000016">
    <property type="protein sequence ID" value="KAJ6022974.1"/>
    <property type="molecule type" value="Genomic_DNA"/>
</dbReference>
<evidence type="ECO:0008006" key="4">
    <source>
        <dbReference type="Google" id="ProtNLM"/>
    </source>
</evidence>
<sequence>MDLELLRNNSTNLNVFEDNDPLFHACWRRQSCLGCLAGDVPCSWCAISSTCVPNTARVPIFTPISSESICPLGSKERWELRALPLGCHASTLTVLSVMIAVLGTVAFGGVVFGIVWLVQCVRRRWKETEYDRVSDRESSDDRQPWDLGISSFLALFPGKGRRTEVEDGEETETWPLLV</sequence>
<keyword evidence="1" id="KW-0472">Membrane</keyword>
<evidence type="ECO:0000313" key="3">
    <source>
        <dbReference type="Proteomes" id="UP001219568"/>
    </source>
</evidence>
<name>A0AAD6N2L9_PENCN</name>
<keyword evidence="1" id="KW-1133">Transmembrane helix</keyword>
<evidence type="ECO:0000313" key="2">
    <source>
        <dbReference type="EMBL" id="KAJ6022974.1"/>
    </source>
</evidence>
<accession>A0AAD6N2L9</accession>
<proteinExistence type="predicted"/>
<feature type="transmembrane region" description="Helical" evidence="1">
    <location>
        <begin position="94"/>
        <end position="118"/>
    </location>
</feature>
<keyword evidence="3" id="KW-1185">Reference proteome</keyword>
<keyword evidence="1" id="KW-0812">Transmembrane</keyword>
<gene>
    <name evidence="2" type="ORF">N7460_013369</name>
</gene>
<dbReference type="AlphaFoldDB" id="A0AAD6N2L9"/>
<dbReference type="Proteomes" id="UP001219568">
    <property type="component" value="Unassembled WGS sequence"/>
</dbReference>
<reference evidence="2" key="2">
    <citation type="submission" date="2023-01" db="EMBL/GenBank/DDBJ databases">
        <authorList>
            <person name="Petersen C."/>
        </authorList>
    </citation>
    <scope>NUCLEOTIDE SEQUENCE</scope>
    <source>
        <strain evidence="2">IBT 15450</strain>
    </source>
</reference>
<comment type="caution">
    <text evidence="2">The sequence shown here is derived from an EMBL/GenBank/DDBJ whole genome shotgun (WGS) entry which is preliminary data.</text>
</comment>
<organism evidence="2 3">
    <name type="scientific">Penicillium canescens</name>
    <dbReference type="NCBI Taxonomy" id="5083"/>
    <lineage>
        <taxon>Eukaryota</taxon>
        <taxon>Fungi</taxon>
        <taxon>Dikarya</taxon>
        <taxon>Ascomycota</taxon>
        <taxon>Pezizomycotina</taxon>
        <taxon>Eurotiomycetes</taxon>
        <taxon>Eurotiomycetidae</taxon>
        <taxon>Eurotiales</taxon>
        <taxon>Aspergillaceae</taxon>
        <taxon>Penicillium</taxon>
    </lineage>
</organism>
<reference evidence="2" key="1">
    <citation type="journal article" date="2023" name="IMA Fungus">
        <title>Comparative genomic study of the Penicillium genus elucidates a diverse pangenome and 15 lateral gene transfer events.</title>
        <authorList>
            <person name="Petersen C."/>
            <person name="Sorensen T."/>
            <person name="Nielsen M.R."/>
            <person name="Sondergaard T.E."/>
            <person name="Sorensen J.L."/>
            <person name="Fitzpatrick D.A."/>
            <person name="Frisvad J.C."/>
            <person name="Nielsen K.L."/>
        </authorList>
    </citation>
    <scope>NUCLEOTIDE SEQUENCE</scope>
    <source>
        <strain evidence="2">IBT 15450</strain>
    </source>
</reference>
<protein>
    <recommendedName>
        <fullName evidence="4">PSI domain-containing protein</fullName>
    </recommendedName>
</protein>
<evidence type="ECO:0000256" key="1">
    <source>
        <dbReference type="SAM" id="Phobius"/>
    </source>
</evidence>